<organism evidence="3 4">
    <name type="scientific">Nonlabens spongiae</name>
    <dbReference type="NCBI Taxonomy" id="331648"/>
    <lineage>
        <taxon>Bacteria</taxon>
        <taxon>Pseudomonadati</taxon>
        <taxon>Bacteroidota</taxon>
        <taxon>Flavobacteriia</taxon>
        <taxon>Flavobacteriales</taxon>
        <taxon>Flavobacteriaceae</taxon>
        <taxon>Nonlabens</taxon>
    </lineage>
</organism>
<proteinExistence type="predicted"/>
<keyword evidence="4" id="KW-1185">Reference proteome</keyword>
<evidence type="ECO:0000256" key="1">
    <source>
        <dbReference type="SAM" id="Phobius"/>
    </source>
</evidence>
<dbReference type="OrthoDB" id="5472246at2"/>
<feature type="transmembrane region" description="Helical" evidence="1">
    <location>
        <begin position="81"/>
        <end position="102"/>
    </location>
</feature>
<dbReference type="Proteomes" id="UP000193431">
    <property type="component" value="Chromosome"/>
</dbReference>
<dbReference type="AlphaFoldDB" id="A0A1W6MLZ2"/>
<protein>
    <recommendedName>
        <fullName evidence="2">VanZ-like domain-containing protein</fullName>
    </recommendedName>
</protein>
<dbReference type="PANTHER" id="PTHR28008:SF1">
    <property type="entry name" value="DOMAIN PROTEIN, PUTATIVE (AFU_ORTHOLOGUE AFUA_3G10980)-RELATED"/>
    <property type="match status" value="1"/>
</dbReference>
<evidence type="ECO:0000259" key="2">
    <source>
        <dbReference type="Pfam" id="PF04892"/>
    </source>
</evidence>
<feature type="transmembrane region" description="Helical" evidence="1">
    <location>
        <begin position="114"/>
        <end position="136"/>
    </location>
</feature>
<feature type="transmembrane region" description="Helical" evidence="1">
    <location>
        <begin position="38"/>
        <end position="60"/>
    </location>
</feature>
<name>A0A1W6MLZ2_9FLAO</name>
<dbReference type="RefSeq" id="WP_085767417.1">
    <property type="nucleotide sequence ID" value="NZ_CP019344.1"/>
</dbReference>
<dbReference type="InterPro" id="IPR006976">
    <property type="entry name" value="VanZ-like"/>
</dbReference>
<keyword evidence="1" id="KW-0472">Membrane</keyword>
<evidence type="ECO:0000313" key="4">
    <source>
        <dbReference type="Proteomes" id="UP000193431"/>
    </source>
</evidence>
<sequence>MSRLLSFCAPLLTTVVIYGSLTANPDVPIVFEDYTDKIYHLIAYLLLMLSWFLFFKNRYLSTQFSAKRMLWTDLLTFERSIVIGAATLCFVIGSVIELAQGYLVKNRSMEWDDILANTIGILFATVILFLIDMLFIKSSKKNAL</sequence>
<evidence type="ECO:0000313" key="3">
    <source>
        <dbReference type="EMBL" id="ARN78613.1"/>
    </source>
</evidence>
<keyword evidence="1" id="KW-1133">Transmembrane helix</keyword>
<keyword evidence="1" id="KW-0812">Transmembrane</keyword>
<feature type="domain" description="VanZ-like" evidence="2">
    <location>
        <begin position="35"/>
        <end position="131"/>
    </location>
</feature>
<gene>
    <name evidence="3" type="ORF">BST97_11785</name>
</gene>
<dbReference type="STRING" id="331648.BST97_11785"/>
<accession>A0A1W6MLZ2</accession>
<dbReference type="EMBL" id="CP019344">
    <property type="protein sequence ID" value="ARN78613.1"/>
    <property type="molecule type" value="Genomic_DNA"/>
</dbReference>
<dbReference type="Pfam" id="PF04892">
    <property type="entry name" value="VanZ"/>
    <property type="match status" value="1"/>
</dbReference>
<reference evidence="3 4" key="1">
    <citation type="submission" date="2016-11" db="EMBL/GenBank/DDBJ databases">
        <title>Trade-off between light-utilization and light-protection in marine flavobacteria.</title>
        <authorList>
            <person name="Kumagai Y."/>
        </authorList>
    </citation>
    <scope>NUCLEOTIDE SEQUENCE [LARGE SCALE GENOMIC DNA]</scope>
    <source>
        <strain evidence="3 4">JCM 13191</strain>
    </source>
</reference>
<dbReference type="PANTHER" id="PTHR28008">
    <property type="entry name" value="DOMAIN PROTEIN, PUTATIVE (AFU_ORTHOLOGUE AFUA_3G10980)-RELATED"/>
    <property type="match status" value="1"/>
</dbReference>